<feature type="domain" description="Disease resistance protein winged helix" evidence="7">
    <location>
        <begin position="423"/>
        <end position="498"/>
    </location>
</feature>
<dbReference type="FunFam" id="1.10.10.10:FF:000322">
    <property type="entry name" value="Probable disease resistance protein At1g63360"/>
    <property type="match status" value="1"/>
</dbReference>
<dbReference type="Gene3D" id="3.40.50.300">
    <property type="entry name" value="P-loop containing nucleotide triphosphate hydrolases"/>
    <property type="match status" value="1"/>
</dbReference>
<evidence type="ECO:0000313" key="9">
    <source>
        <dbReference type="EMBL" id="KAF8403454.1"/>
    </source>
</evidence>
<proteinExistence type="predicted"/>
<dbReference type="GO" id="GO:0043531">
    <property type="term" value="F:ADP binding"/>
    <property type="evidence" value="ECO:0007669"/>
    <property type="project" value="InterPro"/>
</dbReference>
<keyword evidence="3" id="KW-0611">Plant defense</keyword>
<dbReference type="SUPFAM" id="SSF52058">
    <property type="entry name" value="L domain-like"/>
    <property type="match status" value="1"/>
</dbReference>
<dbReference type="PRINTS" id="PR00364">
    <property type="entry name" value="DISEASERSIST"/>
</dbReference>
<feature type="domain" description="NB-ARC" evidence="5">
    <location>
        <begin position="165"/>
        <end position="339"/>
    </location>
</feature>
<feature type="compositionally biased region" description="Basic and acidic residues" evidence="4">
    <location>
        <begin position="144"/>
        <end position="155"/>
    </location>
</feature>
<dbReference type="FunFam" id="1.10.8.430:FF:000003">
    <property type="entry name" value="Probable disease resistance protein At5g66910"/>
    <property type="match status" value="1"/>
</dbReference>
<dbReference type="OrthoDB" id="3027644at2759"/>
<dbReference type="InterPro" id="IPR032675">
    <property type="entry name" value="LRR_dom_sf"/>
</dbReference>
<evidence type="ECO:0000313" key="10">
    <source>
        <dbReference type="Proteomes" id="UP000655225"/>
    </source>
</evidence>
<dbReference type="Pfam" id="PF18052">
    <property type="entry name" value="Rx_N"/>
    <property type="match status" value="1"/>
</dbReference>
<dbReference type="PANTHER" id="PTHR23155">
    <property type="entry name" value="DISEASE RESISTANCE PROTEIN RP"/>
    <property type="match status" value="1"/>
</dbReference>
<accession>A0A834Z9N5</accession>
<evidence type="ECO:0000259" key="5">
    <source>
        <dbReference type="Pfam" id="PF00931"/>
    </source>
</evidence>
<evidence type="ECO:0000259" key="7">
    <source>
        <dbReference type="Pfam" id="PF23559"/>
    </source>
</evidence>
<dbReference type="Proteomes" id="UP000655225">
    <property type="component" value="Unassembled WGS sequence"/>
</dbReference>
<dbReference type="Pfam" id="PF23598">
    <property type="entry name" value="LRR_14"/>
    <property type="match status" value="1"/>
</dbReference>
<organism evidence="9 10">
    <name type="scientific">Tetracentron sinense</name>
    <name type="common">Spur-leaf</name>
    <dbReference type="NCBI Taxonomy" id="13715"/>
    <lineage>
        <taxon>Eukaryota</taxon>
        <taxon>Viridiplantae</taxon>
        <taxon>Streptophyta</taxon>
        <taxon>Embryophyta</taxon>
        <taxon>Tracheophyta</taxon>
        <taxon>Spermatophyta</taxon>
        <taxon>Magnoliopsida</taxon>
        <taxon>Trochodendrales</taxon>
        <taxon>Trochodendraceae</taxon>
        <taxon>Tetracentron</taxon>
    </lineage>
</organism>
<dbReference type="PANTHER" id="PTHR23155:SF1185">
    <property type="entry name" value="DISEASE RESISTANCE RPP8-LIKE PROTEIN 3-RELATED"/>
    <property type="match status" value="1"/>
</dbReference>
<keyword evidence="2" id="KW-0547">Nucleotide-binding</keyword>
<keyword evidence="1" id="KW-0677">Repeat</keyword>
<feature type="region of interest" description="Disordered" evidence="4">
    <location>
        <begin position="136"/>
        <end position="155"/>
    </location>
</feature>
<gene>
    <name evidence="9" type="ORF">HHK36_011558</name>
</gene>
<dbReference type="InterPro" id="IPR055414">
    <property type="entry name" value="LRR_R13L4/SHOC2-like"/>
</dbReference>
<dbReference type="InterPro" id="IPR002182">
    <property type="entry name" value="NB-ARC"/>
</dbReference>
<comment type="caution">
    <text evidence="9">The sequence shown here is derived from an EMBL/GenBank/DDBJ whole genome shotgun (WGS) entry which is preliminary data.</text>
</comment>
<protein>
    <submittedName>
        <fullName evidence="9">Uncharacterized protein</fullName>
    </submittedName>
</protein>
<feature type="domain" description="Disease resistance N-terminal" evidence="6">
    <location>
        <begin position="5"/>
        <end position="88"/>
    </location>
</feature>
<sequence>MAESAVSFVVERFGDLLIHEAFFLHGVSGQVTRMQTEMKRMLCFLKDADAMQERNERDRNWVAEIRDATYDAEDVIDTFILKVASRRRGGFKGVLKRYVCIFNEWIDLHKVGTKMEAIQANIRDITNSLPTYGITSINEGEGTESQKEPRQSYPHVKEEDVIGLEEDIEAFVSELIKEEIRCRVVSIVGMGGLGKTTLAKKVYSHDVITRHFDCTAWAFISQQCRTRDVIHGILKRFVNPDEREIIDKMKEEELVEKLYKFLEEKRYLVVLDDIWSTNTWDRLRPAFPNGKAGSKVLLTTRNKEVAVHADPWNAPHEPRYLTEEESWVLLCNKAFPKNLSTGCPPGFEKFRREIVEKCGGLPLAVVVVGGLLATKMSLNQWEKVLSNISTHLDRGEQRVLGLLALSYNDLPYHLKPCFLYLGMFPEDFAIPVGRLIRLWIAEGFIPQPRQGAGGETMEDVAEQYLVELIHRCMVQIGERGSTREIKTCHVHDLMRDLCLLKAREENFLEICNQGNMEVGDDDSVVVIPSLETAKSRRYVIHFGEQTYDTYLFERGALNLRSLLLFVPPRLTIRLRKKQLKNMYKDFKLLRVLHIGSVIVQGGLPREIGNLIHLRYLRLECIGLMKLPPSIGKLRSLQTLDLQHVQPMVETVPDVIWKMERLRHLYLPASQNNTDLRIDTLRNLQTLKYAKAGSWIEEGHLAKLTNIQKLTIEEISSSEQAEAVLESIVRPDRLLYLALIFLHDQMTFPSLAILSHCHHLSKLYLWGRIREQVPEDHYGFLPPSLSTLSLKWSELEQDWMSTMENLPNLRTLLLDDYSYTGKEMICSTKGFSQLEFLSLQGMDKLEEWRVEEGAMSSLRELMIFECRNLRMVPEGLKFITTLRELKIGRMPHAFEDRVRGGGADYYKVEHIPSIICFSTLPEEDM</sequence>
<feature type="domain" description="Disease resistance R13L4/SHOC-2-like LRR" evidence="8">
    <location>
        <begin position="581"/>
        <end position="882"/>
    </location>
</feature>
<dbReference type="InterPro" id="IPR041118">
    <property type="entry name" value="Rx_N"/>
</dbReference>
<dbReference type="InterPro" id="IPR036388">
    <property type="entry name" value="WH-like_DNA-bd_sf"/>
</dbReference>
<dbReference type="Gene3D" id="3.80.10.10">
    <property type="entry name" value="Ribonuclease Inhibitor"/>
    <property type="match status" value="2"/>
</dbReference>
<reference evidence="9 10" key="1">
    <citation type="submission" date="2020-04" db="EMBL/GenBank/DDBJ databases">
        <title>Plant Genome Project.</title>
        <authorList>
            <person name="Zhang R.-G."/>
        </authorList>
    </citation>
    <scope>NUCLEOTIDE SEQUENCE [LARGE SCALE GENOMIC DNA]</scope>
    <source>
        <strain evidence="9">YNK0</strain>
        <tissue evidence="9">Leaf</tissue>
    </source>
</reference>
<evidence type="ECO:0000256" key="2">
    <source>
        <dbReference type="ARBA" id="ARBA00022741"/>
    </source>
</evidence>
<evidence type="ECO:0000259" key="8">
    <source>
        <dbReference type="Pfam" id="PF23598"/>
    </source>
</evidence>
<dbReference type="InterPro" id="IPR044974">
    <property type="entry name" value="Disease_R_plants"/>
</dbReference>
<dbReference type="GO" id="GO:0098542">
    <property type="term" value="P:defense response to other organism"/>
    <property type="evidence" value="ECO:0007669"/>
    <property type="project" value="TreeGrafter"/>
</dbReference>
<dbReference type="InterPro" id="IPR058922">
    <property type="entry name" value="WHD_DRP"/>
</dbReference>
<keyword evidence="10" id="KW-1185">Reference proteome</keyword>
<evidence type="ECO:0000256" key="4">
    <source>
        <dbReference type="SAM" id="MobiDB-lite"/>
    </source>
</evidence>
<dbReference type="Gene3D" id="1.20.5.4130">
    <property type="match status" value="1"/>
</dbReference>
<evidence type="ECO:0000259" key="6">
    <source>
        <dbReference type="Pfam" id="PF18052"/>
    </source>
</evidence>
<dbReference type="InterPro" id="IPR038005">
    <property type="entry name" value="RX-like_CC"/>
</dbReference>
<dbReference type="AlphaFoldDB" id="A0A834Z9N5"/>
<dbReference type="SUPFAM" id="SSF52540">
    <property type="entry name" value="P-loop containing nucleoside triphosphate hydrolases"/>
    <property type="match status" value="1"/>
</dbReference>
<dbReference type="Pfam" id="PF00931">
    <property type="entry name" value="NB-ARC"/>
    <property type="match status" value="1"/>
</dbReference>
<dbReference type="Gene3D" id="1.10.8.430">
    <property type="entry name" value="Helical domain of apoptotic protease-activating factors"/>
    <property type="match status" value="1"/>
</dbReference>
<name>A0A834Z9N5_TETSI</name>
<dbReference type="InterPro" id="IPR042197">
    <property type="entry name" value="Apaf_helical"/>
</dbReference>
<evidence type="ECO:0000256" key="3">
    <source>
        <dbReference type="ARBA" id="ARBA00022821"/>
    </source>
</evidence>
<dbReference type="CDD" id="cd14798">
    <property type="entry name" value="RX-CC_like"/>
    <property type="match status" value="1"/>
</dbReference>
<dbReference type="OMA" id="PNSVWDI"/>
<dbReference type="Pfam" id="PF23559">
    <property type="entry name" value="WHD_DRP"/>
    <property type="match status" value="1"/>
</dbReference>
<evidence type="ECO:0000256" key="1">
    <source>
        <dbReference type="ARBA" id="ARBA00022737"/>
    </source>
</evidence>
<dbReference type="InterPro" id="IPR027417">
    <property type="entry name" value="P-loop_NTPase"/>
</dbReference>
<dbReference type="EMBL" id="JABCRI010000007">
    <property type="protein sequence ID" value="KAF8403454.1"/>
    <property type="molecule type" value="Genomic_DNA"/>
</dbReference>
<dbReference type="FunFam" id="3.40.50.300:FF:001091">
    <property type="entry name" value="Probable disease resistance protein At1g61300"/>
    <property type="match status" value="1"/>
</dbReference>
<dbReference type="Gene3D" id="1.10.10.10">
    <property type="entry name" value="Winged helix-like DNA-binding domain superfamily/Winged helix DNA-binding domain"/>
    <property type="match status" value="1"/>
</dbReference>